<reference evidence="1 2" key="2">
    <citation type="submission" date="2020-03" db="EMBL/GenBank/DDBJ databases">
        <authorList>
            <person name="Ichikawa N."/>
            <person name="Kimura A."/>
            <person name="Kitahashi Y."/>
            <person name="Uohara A."/>
        </authorList>
    </citation>
    <scope>NUCLEOTIDE SEQUENCE [LARGE SCALE GENOMIC DNA]</scope>
    <source>
        <strain evidence="1 2">NBRC 108639</strain>
    </source>
</reference>
<dbReference type="AlphaFoldDB" id="A0A6V8KK50"/>
<accession>A0A6V8KK50</accession>
<comment type="caution">
    <text evidence="1">The sequence shown here is derived from an EMBL/GenBank/DDBJ whole genome shotgun (WGS) entry which is preliminary data.</text>
</comment>
<dbReference type="EMBL" id="BLPF01000002">
    <property type="protein sequence ID" value="GFJ82539.1"/>
    <property type="molecule type" value="Genomic_DNA"/>
</dbReference>
<sequence length="81" mass="8598">MARSAAFHTGGAYGLEVTTPVTGNWCGRVFDEPLDLGGTTMLTFDVRAAETGPVGGIAEQVGDDLTWCRGGRWAWTNPRPA</sequence>
<protein>
    <submittedName>
        <fullName evidence="1">Uncharacterized protein</fullName>
    </submittedName>
</protein>
<dbReference type="RefSeq" id="WP_173063211.1">
    <property type="nucleotide sequence ID" value="NZ_BAABGO010000010.1"/>
</dbReference>
<evidence type="ECO:0000313" key="2">
    <source>
        <dbReference type="Proteomes" id="UP000482800"/>
    </source>
</evidence>
<evidence type="ECO:0000313" key="1">
    <source>
        <dbReference type="EMBL" id="GFJ82539.1"/>
    </source>
</evidence>
<dbReference type="Proteomes" id="UP000482800">
    <property type="component" value="Unassembled WGS sequence"/>
</dbReference>
<keyword evidence="2" id="KW-1185">Reference proteome</keyword>
<name>A0A6V8KK50_9ACTN</name>
<organism evidence="1 2">
    <name type="scientific">Phytohabitans houttuyneae</name>
    <dbReference type="NCBI Taxonomy" id="1076126"/>
    <lineage>
        <taxon>Bacteria</taxon>
        <taxon>Bacillati</taxon>
        <taxon>Actinomycetota</taxon>
        <taxon>Actinomycetes</taxon>
        <taxon>Micromonosporales</taxon>
        <taxon>Micromonosporaceae</taxon>
    </lineage>
</organism>
<reference evidence="1 2" key="1">
    <citation type="submission" date="2020-03" db="EMBL/GenBank/DDBJ databases">
        <title>Whole genome shotgun sequence of Phytohabitans houttuyneae NBRC 108639.</title>
        <authorList>
            <person name="Komaki H."/>
            <person name="Tamura T."/>
        </authorList>
    </citation>
    <scope>NUCLEOTIDE SEQUENCE [LARGE SCALE GENOMIC DNA]</scope>
    <source>
        <strain evidence="1 2">NBRC 108639</strain>
    </source>
</reference>
<proteinExistence type="predicted"/>
<gene>
    <name evidence="1" type="ORF">Phou_067190</name>
</gene>